<dbReference type="EMBL" id="JAVFWL010000002">
    <property type="protein sequence ID" value="KAK6737792.1"/>
    <property type="molecule type" value="Genomic_DNA"/>
</dbReference>
<accession>A0ABR1CH92</accession>
<evidence type="ECO:0000313" key="3">
    <source>
        <dbReference type="EMBL" id="KAK6737792.1"/>
    </source>
</evidence>
<keyword evidence="1" id="KW-0732">Signal</keyword>
<comment type="caution">
    <text evidence="3">The sequence shown here is derived from an EMBL/GenBank/DDBJ whole genome shotgun (WGS) entry which is preliminary data.</text>
</comment>
<evidence type="ECO:0000256" key="1">
    <source>
        <dbReference type="SAM" id="SignalP"/>
    </source>
</evidence>
<keyword evidence="4" id="KW-1185">Reference proteome</keyword>
<dbReference type="Pfam" id="PF24937">
    <property type="entry name" value="DUF7754"/>
    <property type="match status" value="1"/>
</dbReference>
<dbReference type="Proteomes" id="UP001303046">
    <property type="component" value="Unassembled WGS sequence"/>
</dbReference>
<organism evidence="3 4">
    <name type="scientific">Necator americanus</name>
    <name type="common">Human hookworm</name>
    <dbReference type="NCBI Taxonomy" id="51031"/>
    <lineage>
        <taxon>Eukaryota</taxon>
        <taxon>Metazoa</taxon>
        <taxon>Ecdysozoa</taxon>
        <taxon>Nematoda</taxon>
        <taxon>Chromadorea</taxon>
        <taxon>Rhabditida</taxon>
        <taxon>Rhabditina</taxon>
        <taxon>Rhabditomorpha</taxon>
        <taxon>Strongyloidea</taxon>
        <taxon>Ancylostomatidae</taxon>
        <taxon>Bunostominae</taxon>
        <taxon>Necator</taxon>
    </lineage>
</organism>
<proteinExistence type="predicted"/>
<feature type="domain" description="DUF7754" evidence="2">
    <location>
        <begin position="302"/>
        <end position="364"/>
    </location>
</feature>
<gene>
    <name evidence="3" type="primary">Necator_chrII.g7893</name>
    <name evidence="3" type="ORF">RB195_020099</name>
</gene>
<sequence length="625" mass="71387">MLFSGVVLVIIVSLPIDEPVNVVLLLAERTYRTGTRTWTNVFAIRVSFTYAQLLLSSRPPVMNKTSNVPDMSYETAEELDDPSYGHLRFQLSVDDAALNEHRVKPGRSEFQYGHFVFNIQQIKKDETRLALLSCTTSSDYEWYLNTQMRIKTGTMDSSALKVVDKDVFVFYPKCEPVSVEVMNNEIATVKFELRILNKLIQSLPKFDEGDHTIRFEDGSTIKVYKHLLALYSPYIKKCTEDSVLTCIERFPREAFIEMLYHIYPTLRPIYRNISNLAKAAVAFQADPLVYALSMHVVEFNIRPMSLEQKLRSAIDLDLCPAVEELVYRAAQDGIWGHLIKLGFEPEAFFGPEIYKKVVCPAVMAGRQNDYGEPFTPSPYKQPDFFSEESRKDKSNVGVLFRNTPFYVNRGILAVHGMTKLTLNSNGFLQALFTREMEEQCAKSKIIPGEVLVSLFCSLYPLGPAIPLNFLKAAIVFCHDHDWHHAKHKLEQILMQKPPDTCDEYRDQFIFAETFNLRNMLTVSVQRAEGSCNGFANELIKRDDFKMISSATRDLIMDRICSGWGLEPKNVNRLATREPTSFRERQVGLVRGGPREFEDEPNAATMADMLSDYYFGPVEEICVVNN</sequence>
<evidence type="ECO:0000259" key="2">
    <source>
        <dbReference type="Pfam" id="PF24937"/>
    </source>
</evidence>
<feature type="chain" id="PRO_5045672504" description="DUF7754 domain-containing protein" evidence="1">
    <location>
        <begin position="20"/>
        <end position="625"/>
    </location>
</feature>
<protein>
    <recommendedName>
        <fullName evidence="2">DUF7754 domain-containing protein</fullName>
    </recommendedName>
</protein>
<dbReference type="InterPro" id="IPR056656">
    <property type="entry name" value="DUF7754"/>
</dbReference>
<evidence type="ECO:0000313" key="4">
    <source>
        <dbReference type="Proteomes" id="UP001303046"/>
    </source>
</evidence>
<feature type="signal peptide" evidence="1">
    <location>
        <begin position="1"/>
        <end position="19"/>
    </location>
</feature>
<reference evidence="3 4" key="1">
    <citation type="submission" date="2023-08" db="EMBL/GenBank/DDBJ databases">
        <title>A Necator americanus chromosomal reference genome.</title>
        <authorList>
            <person name="Ilik V."/>
            <person name="Petrzelkova K.J."/>
            <person name="Pardy F."/>
            <person name="Fuh T."/>
            <person name="Niatou-Singa F.S."/>
            <person name="Gouil Q."/>
            <person name="Baker L."/>
            <person name="Ritchie M.E."/>
            <person name="Jex A.R."/>
            <person name="Gazzola D."/>
            <person name="Li H."/>
            <person name="Toshio Fujiwara R."/>
            <person name="Zhan B."/>
            <person name="Aroian R.V."/>
            <person name="Pafco B."/>
            <person name="Schwarz E.M."/>
        </authorList>
    </citation>
    <scope>NUCLEOTIDE SEQUENCE [LARGE SCALE GENOMIC DNA]</scope>
    <source>
        <strain evidence="3 4">Aroian</strain>
        <tissue evidence="3">Whole animal</tissue>
    </source>
</reference>
<name>A0ABR1CH92_NECAM</name>